<protein>
    <submittedName>
        <fullName evidence="2">Unannotated protein</fullName>
    </submittedName>
</protein>
<feature type="domain" description="Limonene-1,2-epoxide hydrolase" evidence="1">
    <location>
        <begin position="7"/>
        <end position="118"/>
    </location>
</feature>
<dbReference type="Pfam" id="PF07858">
    <property type="entry name" value="LEH"/>
    <property type="match status" value="1"/>
</dbReference>
<sequence>MTDAASSLATVNAMIAALERRDVEAALAFFTDDVEYDNVPMGKVFGHDGIRQSLTPFLASCSEVEWIVHHEAATGDVVMNERTDRFHFPHKWAEVAVAGLFVLRDGKIALWRDYFDLAHAREQLS</sequence>
<dbReference type="EMBL" id="CAEZSR010000364">
    <property type="protein sequence ID" value="CAB4603395.1"/>
    <property type="molecule type" value="Genomic_DNA"/>
</dbReference>
<proteinExistence type="predicted"/>
<evidence type="ECO:0000313" key="2">
    <source>
        <dbReference type="EMBL" id="CAB4603395.1"/>
    </source>
</evidence>
<dbReference type="InterPro" id="IPR032710">
    <property type="entry name" value="NTF2-like_dom_sf"/>
</dbReference>
<evidence type="ECO:0000259" key="1">
    <source>
        <dbReference type="Pfam" id="PF07858"/>
    </source>
</evidence>
<dbReference type="AlphaFoldDB" id="A0A6J6GWQ3"/>
<name>A0A6J6GWQ3_9ZZZZ</name>
<accession>A0A6J6GWQ3</accession>
<gene>
    <name evidence="2" type="ORF">UFOPK1493_04486</name>
</gene>
<dbReference type="SUPFAM" id="SSF54427">
    <property type="entry name" value="NTF2-like"/>
    <property type="match status" value="1"/>
</dbReference>
<dbReference type="InterPro" id="IPR013100">
    <property type="entry name" value="LEH"/>
</dbReference>
<organism evidence="2">
    <name type="scientific">freshwater metagenome</name>
    <dbReference type="NCBI Taxonomy" id="449393"/>
    <lineage>
        <taxon>unclassified sequences</taxon>
        <taxon>metagenomes</taxon>
        <taxon>ecological metagenomes</taxon>
    </lineage>
</organism>
<reference evidence="2" key="1">
    <citation type="submission" date="2020-05" db="EMBL/GenBank/DDBJ databases">
        <authorList>
            <person name="Chiriac C."/>
            <person name="Salcher M."/>
            <person name="Ghai R."/>
            <person name="Kavagutti S V."/>
        </authorList>
    </citation>
    <scope>NUCLEOTIDE SEQUENCE</scope>
</reference>
<dbReference type="Gene3D" id="3.10.450.50">
    <property type="match status" value="1"/>
</dbReference>